<dbReference type="GO" id="GO:0003724">
    <property type="term" value="F:RNA helicase activity"/>
    <property type="evidence" value="ECO:0007669"/>
    <property type="project" value="UniProtKB-EC"/>
</dbReference>
<dbReference type="GO" id="GO:0016787">
    <property type="term" value="F:hydrolase activity"/>
    <property type="evidence" value="ECO:0007669"/>
    <property type="project" value="UniProtKB-KW"/>
</dbReference>
<dbReference type="GO" id="GO:0005634">
    <property type="term" value="C:nucleus"/>
    <property type="evidence" value="ECO:0007669"/>
    <property type="project" value="UniProtKB-SubCell"/>
</dbReference>
<dbReference type="PROSITE" id="PS51192">
    <property type="entry name" value="HELICASE_ATP_BIND_1"/>
    <property type="match status" value="1"/>
</dbReference>
<comment type="catalytic activity">
    <reaction evidence="11">
        <text>ATP + H2O = ADP + phosphate + H(+)</text>
        <dbReference type="Rhea" id="RHEA:13065"/>
        <dbReference type="ChEBI" id="CHEBI:15377"/>
        <dbReference type="ChEBI" id="CHEBI:15378"/>
        <dbReference type="ChEBI" id="CHEBI:30616"/>
        <dbReference type="ChEBI" id="CHEBI:43474"/>
        <dbReference type="ChEBI" id="CHEBI:456216"/>
        <dbReference type="EC" id="3.6.4.13"/>
    </reaction>
</comment>
<keyword evidence="6" id="KW-0378">Hydrolase</keyword>
<keyword evidence="17" id="KW-1185">Reference proteome</keyword>
<dbReference type="EC" id="3.6.4.13" evidence="3"/>
<protein>
    <recommendedName>
        <fullName evidence="3">RNA helicase</fullName>
        <ecNumber evidence="3">3.6.4.13</ecNumber>
    </recommendedName>
</protein>
<dbReference type="SUPFAM" id="SSF52540">
    <property type="entry name" value="P-loop containing nucleoside triphosphate hydrolases"/>
    <property type="match status" value="1"/>
</dbReference>
<dbReference type="InterPro" id="IPR011545">
    <property type="entry name" value="DEAD/DEAH_box_helicase_dom"/>
</dbReference>
<proteinExistence type="predicted"/>
<evidence type="ECO:0000256" key="8">
    <source>
        <dbReference type="ARBA" id="ARBA00022840"/>
    </source>
</evidence>
<evidence type="ECO:0000256" key="1">
    <source>
        <dbReference type="ARBA" id="ARBA00004123"/>
    </source>
</evidence>
<keyword evidence="9" id="KW-0694">RNA-binding</keyword>
<evidence type="ECO:0000313" key="17">
    <source>
        <dbReference type="Proteomes" id="UP000827092"/>
    </source>
</evidence>
<dbReference type="InterPro" id="IPR014001">
    <property type="entry name" value="Helicase_ATP-bd"/>
</dbReference>
<evidence type="ECO:0000256" key="12">
    <source>
        <dbReference type="PROSITE-ProRule" id="PRU00552"/>
    </source>
</evidence>
<keyword evidence="8" id="KW-0067">ATP-binding</keyword>
<feature type="domain" description="Helicase ATP-binding" evidence="13">
    <location>
        <begin position="190"/>
        <end position="359"/>
    </location>
</feature>
<sequence>MYSDRIIASLKRSIVASKLSPYDTHSSTFKNDNNNNETIKSVDRVKPMAPQVKSIDQLTQKFDASFGVTVDDTSNQQFYSSYVNNTTKPTNDSSNQQINSSIAKNNMFNMLEMEEEPDISDAEVSLMRKVLRTQLVHSSHEVEVLRQDVNSPLHSVKKFEELNLSPQLLKGVYAMGFNAPSKIQETTLPALIAEPPANMIAQSQSGTGKTATFVLSCLSRVKPELQYPQVLILSPTNELAYQTGQVAMQMGQFCTGIEFRYAMKGELQKGHPITEQVLIGTPGKVYDWSRKRGFFDLNLITCFVLDEADIMISLQGHMDQCMQIHRYMSETCQTMLFSATYNTEVMEFAEMIILNPIIIRLKREEEFLINVKQYYIECYTLGQKYASICNIYGVVSIGQVIIFCKTKWTAAGLGAKLAEDGHSVGYLSSDLDIKQRLHVLKRFRDGKEKVLITTNVCARGIDIEQVTLVINFDLPVTKSGQADCETYLHRIGRSGRFGKRGLAVNMVADDKDLKVIRSIEEHFGIKIHKLDSEDLDQLEDAGK</sequence>
<evidence type="ECO:0000259" key="13">
    <source>
        <dbReference type="PROSITE" id="PS51192"/>
    </source>
</evidence>
<dbReference type="PROSITE" id="PS51195">
    <property type="entry name" value="Q_MOTIF"/>
    <property type="match status" value="1"/>
</dbReference>
<evidence type="ECO:0000256" key="4">
    <source>
        <dbReference type="ARBA" id="ARBA00022490"/>
    </source>
</evidence>
<dbReference type="PANTHER" id="PTHR47958">
    <property type="entry name" value="ATP-DEPENDENT RNA HELICASE DBP3"/>
    <property type="match status" value="1"/>
</dbReference>
<dbReference type="SMART" id="SM00487">
    <property type="entry name" value="DEXDc"/>
    <property type="match status" value="1"/>
</dbReference>
<gene>
    <name evidence="16" type="ORF">JTE90_029116</name>
</gene>
<evidence type="ECO:0000256" key="3">
    <source>
        <dbReference type="ARBA" id="ARBA00012552"/>
    </source>
</evidence>
<dbReference type="GO" id="GO:0005524">
    <property type="term" value="F:ATP binding"/>
    <property type="evidence" value="ECO:0007669"/>
    <property type="project" value="UniProtKB-KW"/>
</dbReference>
<dbReference type="Pfam" id="PF00270">
    <property type="entry name" value="DEAD"/>
    <property type="match status" value="1"/>
</dbReference>
<evidence type="ECO:0000256" key="6">
    <source>
        <dbReference type="ARBA" id="ARBA00022801"/>
    </source>
</evidence>
<dbReference type="FunFam" id="3.40.50.300:FF:000318">
    <property type="entry name" value="ATP-dependent RNA helicase DDX19B"/>
    <property type="match status" value="1"/>
</dbReference>
<dbReference type="PROSITE" id="PS51194">
    <property type="entry name" value="HELICASE_CTER"/>
    <property type="match status" value="1"/>
</dbReference>
<evidence type="ECO:0000256" key="7">
    <source>
        <dbReference type="ARBA" id="ARBA00022806"/>
    </source>
</evidence>
<evidence type="ECO:0000259" key="14">
    <source>
        <dbReference type="PROSITE" id="PS51194"/>
    </source>
</evidence>
<evidence type="ECO:0000256" key="9">
    <source>
        <dbReference type="ARBA" id="ARBA00022884"/>
    </source>
</evidence>
<dbReference type="GO" id="GO:0005737">
    <property type="term" value="C:cytoplasm"/>
    <property type="evidence" value="ECO:0007669"/>
    <property type="project" value="UniProtKB-SubCell"/>
</dbReference>
<evidence type="ECO:0000256" key="11">
    <source>
        <dbReference type="ARBA" id="ARBA00047984"/>
    </source>
</evidence>
<dbReference type="Gene3D" id="3.40.50.300">
    <property type="entry name" value="P-loop containing nucleotide triphosphate hydrolases"/>
    <property type="match status" value="2"/>
</dbReference>
<evidence type="ECO:0000256" key="10">
    <source>
        <dbReference type="ARBA" id="ARBA00023242"/>
    </source>
</evidence>
<dbReference type="CDD" id="cd18787">
    <property type="entry name" value="SF2_C_DEAD"/>
    <property type="match status" value="1"/>
</dbReference>
<keyword evidence="4" id="KW-0963">Cytoplasm</keyword>
<feature type="domain" description="Helicase C-terminal" evidence="14">
    <location>
        <begin position="387"/>
        <end position="538"/>
    </location>
</feature>
<dbReference type="InterPro" id="IPR001650">
    <property type="entry name" value="Helicase_C-like"/>
</dbReference>
<feature type="short sequence motif" description="Q motif" evidence="12">
    <location>
        <begin position="157"/>
        <end position="185"/>
    </location>
</feature>
<keyword evidence="7" id="KW-0347">Helicase</keyword>
<feature type="domain" description="DEAD-box RNA helicase Q" evidence="15">
    <location>
        <begin position="157"/>
        <end position="185"/>
    </location>
</feature>
<comment type="caution">
    <text evidence="16">The sequence shown here is derived from an EMBL/GenBank/DDBJ whole genome shotgun (WGS) entry which is preliminary data.</text>
</comment>
<name>A0AAV6V831_9ARAC</name>
<reference evidence="16 17" key="1">
    <citation type="journal article" date="2022" name="Nat. Ecol. Evol.">
        <title>A masculinizing supergene underlies an exaggerated male reproductive morph in a spider.</title>
        <authorList>
            <person name="Hendrickx F."/>
            <person name="De Corte Z."/>
            <person name="Sonet G."/>
            <person name="Van Belleghem S.M."/>
            <person name="Kostlbacher S."/>
            <person name="Vangestel C."/>
        </authorList>
    </citation>
    <scope>NUCLEOTIDE SEQUENCE [LARGE SCALE GENOMIC DNA]</scope>
    <source>
        <strain evidence="16">W744_W776</strain>
    </source>
</reference>
<comment type="subcellular location">
    <subcellularLocation>
        <location evidence="2">Cytoplasm</location>
    </subcellularLocation>
    <subcellularLocation>
        <location evidence="1">Nucleus</location>
    </subcellularLocation>
</comment>
<dbReference type="Pfam" id="PF00271">
    <property type="entry name" value="Helicase_C"/>
    <property type="match status" value="1"/>
</dbReference>
<dbReference type="AlphaFoldDB" id="A0AAV6V831"/>
<dbReference type="Proteomes" id="UP000827092">
    <property type="component" value="Unassembled WGS sequence"/>
</dbReference>
<dbReference type="InterPro" id="IPR014014">
    <property type="entry name" value="RNA_helicase_DEAD_Q_motif"/>
</dbReference>
<evidence type="ECO:0000256" key="2">
    <source>
        <dbReference type="ARBA" id="ARBA00004496"/>
    </source>
</evidence>
<dbReference type="EMBL" id="JAFNEN010000140">
    <property type="protein sequence ID" value="KAG8192392.1"/>
    <property type="molecule type" value="Genomic_DNA"/>
</dbReference>
<keyword evidence="10" id="KW-0539">Nucleus</keyword>
<dbReference type="FunFam" id="3.40.50.300:FF:000849">
    <property type="entry name" value="ATP-dependent RNA helicase DBP5"/>
    <property type="match status" value="1"/>
</dbReference>
<dbReference type="GO" id="GO:0003723">
    <property type="term" value="F:RNA binding"/>
    <property type="evidence" value="ECO:0007669"/>
    <property type="project" value="UniProtKB-KW"/>
</dbReference>
<evidence type="ECO:0000313" key="16">
    <source>
        <dbReference type="EMBL" id="KAG8192392.1"/>
    </source>
</evidence>
<accession>A0AAV6V831</accession>
<dbReference type="SMART" id="SM00490">
    <property type="entry name" value="HELICc"/>
    <property type="match status" value="1"/>
</dbReference>
<keyword evidence="5" id="KW-0547">Nucleotide-binding</keyword>
<evidence type="ECO:0000259" key="15">
    <source>
        <dbReference type="PROSITE" id="PS51195"/>
    </source>
</evidence>
<evidence type="ECO:0000256" key="5">
    <source>
        <dbReference type="ARBA" id="ARBA00022741"/>
    </source>
</evidence>
<dbReference type="InterPro" id="IPR027417">
    <property type="entry name" value="P-loop_NTPase"/>
</dbReference>
<organism evidence="16 17">
    <name type="scientific">Oedothorax gibbosus</name>
    <dbReference type="NCBI Taxonomy" id="931172"/>
    <lineage>
        <taxon>Eukaryota</taxon>
        <taxon>Metazoa</taxon>
        <taxon>Ecdysozoa</taxon>
        <taxon>Arthropoda</taxon>
        <taxon>Chelicerata</taxon>
        <taxon>Arachnida</taxon>
        <taxon>Araneae</taxon>
        <taxon>Araneomorphae</taxon>
        <taxon>Entelegynae</taxon>
        <taxon>Araneoidea</taxon>
        <taxon>Linyphiidae</taxon>
        <taxon>Erigoninae</taxon>
        <taxon>Oedothorax</taxon>
    </lineage>
</organism>